<keyword evidence="3" id="KW-0472">Membrane</keyword>
<evidence type="ECO:0000256" key="3">
    <source>
        <dbReference type="ARBA" id="ARBA00023136"/>
    </source>
</evidence>
<dbReference type="GO" id="GO:0012505">
    <property type="term" value="C:endomembrane system"/>
    <property type="evidence" value="ECO:0007669"/>
    <property type="project" value="UniProtKB-SubCell"/>
</dbReference>
<reference evidence="6 7" key="1">
    <citation type="journal article" date="2016" name="PLoS ONE">
        <title>Sequence Assembly of Yarrowia lipolytica Strain W29/CLIB89 Shows Transposable Element Diversity.</title>
        <authorList>
            <person name="Magnan C."/>
            <person name="Yu J."/>
            <person name="Chang I."/>
            <person name="Jahn E."/>
            <person name="Kanomata Y."/>
            <person name="Wu J."/>
            <person name="Zeller M."/>
            <person name="Oakes M."/>
            <person name="Baldi P."/>
            <person name="Sandmeyer S."/>
        </authorList>
    </citation>
    <scope>NUCLEOTIDE SEQUENCE [LARGE SCALE GENOMIC DNA]</scope>
    <source>
        <strain evidence="7">CLIB89(W29)</strain>
    </source>
</reference>
<evidence type="ECO:0000313" key="6">
    <source>
        <dbReference type="EMBL" id="AOW06323.1"/>
    </source>
</evidence>
<organism evidence="6 7">
    <name type="scientific">Yarrowia lipolytica</name>
    <name type="common">Candida lipolytica</name>
    <dbReference type="NCBI Taxonomy" id="4952"/>
    <lineage>
        <taxon>Eukaryota</taxon>
        <taxon>Fungi</taxon>
        <taxon>Dikarya</taxon>
        <taxon>Ascomycota</taxon>
        <taxon>Saccharomycotina</taxon>
        <taxon>Dipodascomycetes</taxon>
        <taxon>Dipodascales</taxon>
        <taxon>Dipodascales incertae sedis</taxon>
        <taxon>Yarrowia</taxon>
    </lineage>
</organism>
<dbReference type="eggNOG" id="KOG1888">
    <property type="taxonomic scope" value="Eukaryota"/>
</dbReference>
<sequence length="855" mass="99563">MDSEFLEIPNMEDIVTAPEPEPEPPRLTQSHSDVHARLSAPLEKYTLYETKTRLYIVASNAREVQFKVMEIDMTGPKQDLTLIVDPAVYTRAEVMDVLGHMEEEGGGNLTKRLTAWGLLGFIRFTDGYYMVVVTKRSVVALLGGHYVYHIDKTEMIPLSRGGDEGKTKSKSADEARYMSIFQSLDLSKTFYFSYAYDITNTLQRNMEREKRDDDSDDEEIHSFNHMFIWNHHLLRPVEEIMDNVFEWFLPIIHGFIDQAKINVCGARSVYVTLIARRSHYFAGARFLKRGVNDRGNVANEVETEQIVADLVTSSFHDKREGIFNSPRYTSYVQHRGSIPLYWSQDVSNMTPKPPIEINLVDPFFASAALHFDDLFKRYEAPILVLNLIKSKERTPREGKLLREFSQCVEYLNQFLVQRGKKHKLQYTHWDMSRASKSRNLEVIEFLERYSTTVLEKTGFFHNSKGIQKGICRSNCIDCLDRTNAAQFVIAKKALGYQLRALGIVSDVNLSYDCDAVNLLTEMYHDHGDTIALQYGGSHLVNTMETYRKINQWRSHSRDMLESIRRFYSNSFVDSQRQEAINLFLGNHVFEQNKPRLWDLPSDHFLHNNYYFDNYYLRRSYIFWWTEINLLVKKYEKYVRRKKELQIMPVSEITEPLNFPGSDQKEPVMEVLEDKLDALVSYIPPYPGFFDNYWNECYKPRSLSSFHKVFAYNMNSTSRYNSDDNPFRPRKEIKGLEDITEDKKVSEVPEEVSKIPDDPRECEMEELVSSLSAPTLDDSVYRKYLSSDSTSHAVHPTDQRQFEFYIANELQPDVNEPLYQHIQDSTVLPRVDSDDKSWYGMTGLNGSESLYESHYA</sequence>
<dbReference type="GO" id="GO:0046856">
    <property type="term" value="P:phosphatidylinositol dephosphorylation"/>
    <property type="evidence" value="ECO:0007669"/>
    <property type="project" value="InterPro"/>
</dbReference>
<dbReference type="PANTHER" id="PTHR45738:SF5">
    <property type="entry name" value="POLYPHOSPHOINOSITIDE PHOSPHATASE"/>
    <property type="match status" value="1"/>
</dbReference>
<dbReference type="Proteomes" id="UP000182444">
    <property type="component" value="Chromosome 1E"/>
</dbReference>
<dbReference type="InterPro" id="IPR043573">
    <property type="entry name" value="Fig4-like"/>
</dbReference>
<evidence type="ECO:0000256" key="4">
    <source>
        <dbReference type="SAM" id="MobiDB-lite"/>
    </source>
</evidence>
<dbReference type="GeneID" id="2911626"/>
<accession>A0A1D8NL43</accession>
<name>A0A1D8NL43_YARLL</name>
<comment type="subcellular location">
    <subcellularLocation>
        <location evidence="1">Endomembrane system</location>
    </subcellularLocation>
</comment>
<feature type="domain" description="SAC" evidence="5">
    <location>
        <begin position="181"/>
        <end position="536"/>
    </location>
</feature>
<evidence type="ECO:0000256" key="2">
    <source>
        <dbReference type="ARBA" id="ARBA00022801"/>
    </source>
</evidence>
<dbReference type="RefSeq" id="XP_065950529.2">
    <property type="nucleotide sequence ID" value="XM_066094457.2"/>
</dbReference>
<feature type="region of interest" description="Disordered" evidence="4">
    <location>
        <begin position="1"/>
        <end position="29"/>
    </location>
</feature>
<evidence type="ECO:0000259" key="5">
    <source>
        <dbReference type="PROSITE" id="PS50275"/>
    </source>
</evidence>
<proteinExistence type="predicted"/>
<dbReference type="InterPro" id="IPR002013">
    <property type="entry name" value="SAC_dom"/>
</dbReference>
<dbReference type="EMBL" id="CP017557">
    <property type="protein sequence ID" value="AOW06323.1"/>
    <property type="molecule type" value="Genomic_DNA"/>
</dbReference>
<dbReference type="VEuPathDB" id="FungiDB:YALI0_E33099g"/>
<dbReference type="PANTHER" id="PTHR45738">
    <property type="entry name" value="POLYPHOSPHOINOSITIDE PHOSPHATASE"/>
    <property type="match status" value="1"/>
</dbReference>
<evidence type="ECO:0000256" key="1">
    <source>
        <dbReference type="ARBA" id="ARBA00004308"/>
    </source>
</evidence>
<protein>
    <recommendedName>
        <fullName evidence="5">SAC domain-containing protein</fullName>
    </recommendedName>
</protein>
<evidence type="ECO:0000313" key="7">
    <source>
        <dbReference type="Proteomes" id="UP000182444"/>
    </source>
</evidence>
<gene>
    <name evidence="6" type="ORF">YALI1_E39248g</name>
</gene>
<dbReference type="VEuPathDB" id="FungiDB:YALI1_E39248g"/>
<dbReference type="GO" id="GO:0043813">
    <property type="term" value="F:phosphatidylinositol-3,5-bisphosphate 5-phosphatase activity"/>
    <property type="evidence" value="ECO:0007669"/>
    <property type="project" value="InterPro"/>
</dbReference>
<dbReference type="KEGG" id="yli:2911626"/>
<dbReference type="PROSITE" id="PS50275">
    <property type="entry name" value="SAC"/>
    <property type="match status" value="1"/>
</dbReference>
<dbReference type="AlphaFoldDB" id="A0A1D8NL43"/>
<dbReference type="Pfam" id="PF02383">
    <property type="entry name" value="Syja_N"/>
    <property type="match status" value="1"/>
</dbReference>
<keyword evidence="2" id="KW-0378">Hydrolase</keyword>